<dbReference type="SMART" id="SM00775">
    <property type="entry name" value="LNS2"/>
    <property type="match status" value="1"/>
</dbReference>
<organism evidence="3 4">
    <name type="scientific">Rosa chinensis</name>
    <name type="common">China rose</name>
    <dbReference type="NCBI Taxonomy" id="74649"/>
    <lineage>
        <taxon>Eukaryota</taxon>
        <taxon>Viridiplantae</taxon>
        <taxon>Streptophyta</taxon>
        <taxon>Embryophyta</taxon>
        <taxon>Tracheophyta</taxon>
        <taxon>Spermatophyta</taxon>
        <taxon>Magnoliopsida</taxon>
        <taxon>eudicotyledons</taxon>
        <taxon>Gunneridae</taxon>
        <taxon>Pentapetalae</taxon>
        <taxon>rosids</taxon>
        <taxon>fabids</taxon>
        <taxon>Rosales</taxon>
        <taxon>Rosaceae</taxon>
        <taxon>Rosoideae</taxon>
        <taxon>Rosoideae incertae sedis</taxon>
        <taxon>Rosa</taxon>
    </lineage>
</organism>
<sequence length="125" mass="14166">MYLLCFLIIFGSLQVDARIYLWKWNTHIVIADVDGTITKLGQSLQRANYAFNMMQENGYELLFLSARAISQSSQTQQFLFNIKQDGKALPDGPVVISPDELFPSLFREGKDIDVEIAKFGQLLTS</sequence>
<keyword evidence="3" id="KW-0378">Hydrolase</keyword>
<dbReference type="EMBL" id="PDCK01000043">
    <property type="protein sequence ID" value="PRQ32627.1"/>
    <property type="molecule type" value="Genomic_DNA"/>
</dbReference>
<dbReference type="EC" id="3.1.3.4" evidence="3"/>
<evidence type="ECO:0000313" key="4">
    <source>
        <dbReference type="Proteomes" id="UP000238479"/>
    </source>
</evidence>
<evidence type="ECO:0000256" key="1">
    <source>
        <dbReference type="SAM" id="SignalP"/>
    </source>
</evidence>
<dbReference type="InterPro" id="IPR031315">
    <property type="entry name" value="LNS2/PITP"/>
</dbReference>
<accession>A0A2P6QEN7</accession>
<keyword evidence="4" id="KW-1185">Reference proteome</keyword>
<reference evidence="3 4" key="1">
    <citation type="journal article" date="2018" name="Nat. Genet.">
        <title>The Rosa genome provides new insights in the design of modern roses.</title>
        <authorList>
            <person name="Bendahmane M."/>
        </authorList>
    </citation>
    <scope>NUCLEOTIDE SEQUENCE [LARGE SCALE GENOMIC DNA]</scope>
    <source>
        <strain evidence="4">cv. Old Blush</strain>
    </source>
</reference>
<dbReference type="Pfam" id="PF08235">
    <property type="entry name" value="LNS2"/>
    <property type="match status" value="1"/>
</dbReference>
<dbReference type="Gramene" id="PRQ32627">
    <property type="protein sequence ID" value="PRQ32627"/>
    <property type="gene ID" value="RchiOBHm_Chr5g0048511"/>
</dbReference>
<dbReference type="GO" id="GO:0008195">
    <property type="term" value="F:phosphatidate phosphatase activity"/>
    <property type="evidence" value="ECO:0007669"/>
    <property type="project" value="UniProtKB-EC"/>
</dbReference>
<dbReference type="SUPFAM" id="SSF56784">
    <property type="entry name" value="HAD-like"/>
    <property type="match status" value="1"/>
</dbReference>
<dbReference type="PANTHER" id="PTHR12181:SF12">
    <property type="entry name" value="PHOSPHATIDATE PHOSPHATASE"/>
    <property type="match status" value="1"/>
</dbReference>
<protein>
    <submittedName>
        <fullName evidence="3">Putative phosphatidate phosphatase</fullName>
        <ecNumber evidence="3">3.1.3.4</ecNumber>
    </submittedName>
</protein>
<comment type="caution">
    <text evidence="3">The sequence shown here is derived from an EMBL/GenBank/DDBJ whole genome shotgun (WGS) entry which is preliminary data.</text>
</comment>
<dbReference type="STRING" id="74649.A0A2P6QEN7"/>
<gene>
    <name evidence="3" type="ORF">RchiOBHm_Chr5g0048511</name>
</gene>
<feature type="chain" id="PRO_5015190800" evidence="1">
    <location>
        <begin position="18"/>
        <end position="125"/>
    </location>
</feature>
<evidence type="ECO:0000259" key="2">
    <source>
        <dbReference type="SMART" id="SM00775"/>
    </source>
</evidence>
<feature type="signal peptide" evidence="1">
    <location>
        <begin position="1"/>
        <end position="17"/>
    </location>
</feature>
<dbReference type="InterPro" id="IPR013209">
    <property type="entry name" value="LNS2"/>
</dbReference>
<dbReference type="AlphaFoldDB" id="A0A2P6QEN7"/>
<dbReference type="InterPro" id="IPR036412">
    <property type="entry name" value="HAD-like_sf"/>
</dbReference>
<keyword evidence="1" id="KW-0732">Signal</keyword>
<feature type="domain" description="LNS2/PITP" evidence="2">
    <location>
        <begin position="28"/>
        <end position="125"/>
    </location>
</feature>
<proteinExistence type="predicted"/>
<name>A0A2P6QEN7_ROSCH</name>
<dbReference type="Proteomes" id="UP000238479">
    <property type="component" value="Chromosome 5"/>
</dbReference>
<dbReference type="PANTHER" id="PTHR12181">
    <property type="entry name" value="LIPIN"/>
    <property type="match status" value="1"/>
</dbReference>
<evidence type="ECO:0000313" key="3">
    <source>
        <dbReference type="EMBL" id="PRQ32627.1"/>
    </source>
</evidence>
<dbReference type="InterPro" id="IPR026058">
    <property type="entry name" value="LIPIN"/>
</dbReference>